<evidence type="ECO:0000313" key="1">
    <source>
        <dbReference type="EMBL" id="MDQ2065671.1"/>
    </source>
</evidence>
<gene>
    <name evidence="1" type="ORF">Q9295_04755</name>
</gene>
<dbReference type="EMBL" id="JAVDBT010000004">
    <property type="protein sequence ID" value="MDQ2065671.1"/>
    <property type="molecule type" value="Genomic_DNA"/>
</dbReference>
<dbReference type="Pfam" id="PF12096">
    <property type="entry name" value="DUF3572"/>
    <property type="match status" value="1"/>
</dbReference>
<protein>
    <submittedName>
        <fullName evidence="1">DUF3572 domain-containing protein</fullName>
    </submittedName>
</protein>
<evidence type="ECO:0000313" key="2">
    <source>
        <dbReference type="Proteomes" id="UP001239680"/>
    </source>
</evidence>
<dbReference type="Proteomes" id="UP001239680">
    <property type="component" value="Unassembled WGS sequence"/>
</dbReference>
<name>A0ABU0VVA5_9RHOB</name>
<comment type="caution">
    <text evidence="1">The sequence shown here is derived from an EMBL/GenBank/DDBJ whole genome shotgun (WGS) entry which is preliminary data.</text>
</comment>
<accession>A0ABU0VVA5</accession>
<keyword evidence="2" id="KW-1185">Reference proteome</keyword>
<dbReference type="InterPro" id="IPR021955">
    <property type="entry name" value="DUF3572"/>
</dbReference>
<dbReference type="RefSeq" id="WP_306679366.1">
    <property type="nucleotide sequence ID" value="NZ_JAVDBT010000004.1"/>
</dbReference>
<proteinExistence type="predicted"/>
<organism evidence="1 2">
    <name type="scientific">Pseudogemmobacter lacusdianii</name>
    <dbReference type="NCBI Taxonomy" id="3069608"/>
    <lineage>
        <taxon>Bacteria</taxon>
        <taxon>Pseudomonadati</taxon>
        <taxon>Pseudomonadota</taxon>
        <taxon>Alphaproteobacteria</taxon>
        <taxon>Rhodobacterales</taxon>
        <taxon>Paracoccaceae</taxon>
        <taxon>Pseudogemmobacter</taxon>
    </lineage>
</organism>
<sequence length="94" mass="10047">MNFTASTAESLALQALGWLAAQDEAFGAFLAYSGTDAGEVRARAAEPELLGSVLDFLLSDEQQLLRFCAETGHAPEAPMRARQHLPGGDVPNWT</sequence>
<reference evidence="1 2" key="1">
    <citation type="submission" date="2023-08" db="EMBL/GenBank/DDBJ databases">
        <title>Characterization of two Paracoccaceae strains isolated from Phycosphere and proposal of Xinfangfangia lacusdiani sp. nov.</title>
        <authorList>
            <person name="Deng Y."/>
            <person name="Zhang Y.Q."/>
        </authorList>
    </citation>
    <scope>NUCLEOTIDE SEQUENCE [LARGE SCALE GENOMIC DNA]</scope>
    <source>
        <strain evidence="1 2">CPCC 101601</strain>
    </source>
</reference>